<evidence type="ECO:0000256" key="8">
    <source>
        <dbReference type="ARBA" id="ARBA00023033"/>
    </source>
</evidence>
<dbReference type="GO" id="GO:0005506">
    <property type="term" value="F:iron ion binding"/>
    <property type="evidence" value="ECO:0007669"/>
    <property type="project" value="InterPro"/>
</dbReference>
<evidence type="ECO:0000256" key="4">
    <source>
        <dbReference type="ARBA" id="ARBA00022617"/>
    </source>
</evidence>
<evidence type="ECO:0000313" key="11">
    <source>
        <dbReference type="Proteomes" id="UP000053477"/>
    </source>
</evidence>
<keyword evidence="6" id="KW-0560">Oxidoreductase</keyword>
<proteinExistence type="inferred from homology"/>
<dbReference type="PANTHER" id="PTHR24305">
    <property type="entry name" value="CYTOCHROME P450"/>
    <property type="match status" value="1"/>
</dbReference>
<dbReference type="GO" id="GO:0016705">
    <property type="term" value="F:oxidoreductase activity, acting on paired donors, with incorporation or reduction of molecular oxygen"/>
    <property type="evidence" value="ECO:0007669"/>
    <property type="project" value="InterPro"/>
</dbReference>
<evidence type="ECO:0000256" key="5">
    <source>
        <dbReference type="ARBA" id="ARBA00022723"/>
    </source>
</evidence>
<accession>A0A0H2RC66</accession>
<feature type="binding site" description="axial binding residue" evidence="9">
    <location>
        <position position="499"/>
    </location>
    <ligand>
        <name>heme</name>
        <dbReference type="ChEBI" id="CHEBI:30413"/>
    </ligand>
    <ligandPart>
        <name>Fe</name>
        <dbReference type="ChEBI" id="CHEBI:18248"/>
    </ligandPart>
</feature>
<comment type="cofactor">
    <cofactor evidence="1 9">
        <name>heme</name>
        <dbReference type="ChEBI" id="CHEBI:30413"/>
    </cofactor>
</comment>
<keyword evidence="11" id="KW-1185">Reference proteome</keyword>
<organism evidence="10 11">
    <name type="scientific">Schizopora paradoxa</name>
    <dbReference type="NCBI Taxonomy" id="27342"/>
    <lineage>
        <taxon>Eukaryota</taxon>
        <taxon>Fungi</taxon>
        <taxon>Dikarya</taxon>
        <taxon>Basidiomycota</taxon>
        <taxon>Agaricomycotina</taxon>
        <taxon>Agaricomycetes</taxon>
        <taxon>Hymenochaetales</taxon>
        <taxon>Schizoporaceae</taxon>
        <taxon>Schizopora</taxon>
    </lineage>
</organism>
<dbReference type="GO" id="GO:0020037">
    <property type="term" value="F:heme binding"/>
    <property type="evidence" value="ECO:0007669"/>
    <property type="project" value="InterPro"/>
</dbReference>
<dbReference type="STRING" id="27342.A0A0H2RC66"/>
<gene>
    <name evidence="10" type="ORF">SCHPADRAFT_943661</name>
</gene>
<keyword evidence="5 9" id="KW-0479">Metal-binding</keyword>
<name>A0A0H2RC66_9AGAM</name>
<dbReference type="SUPFAM" id="SSF48264">
    <property type="entry name" value="Cytochrome P450"/>
    <property type="match status" value="1"/>
</dbReference>
<dbReference type="InterPro" id="IPR050121">
    <property type="entry name" value="Cytochrome_P450_monoxygenase"/>
</dbReference>
<evidence type="ECO:0000256" key="2">
    <source>
        <dbReference type="ARBA" id="ARBA00005179"/>
    </source>
</evidence>
<keyword evidence="4 9" id="KW-0349">Heme</keyword>
<dbReference type="Gene3D" id="1.10.630.10">
    <property type="entry name" value="Cytochrome P450"/>
    <property type="match status" value="1"/>
</dbReference>
<dbReference type="PRINTS" id="PR00385">
    <property type="entry name" value="P450"/>
</dbReference>
<sequence length="564" mass="62585">MAQVTIGDFSITTLAACLVGLGFSTIIYRKVVTEYQKYAALKALPGPPPNSLLAGNLDTFFDPKKSVAWHGELTEKYGSAVRLTGTFGEPQVFLSDPKGLDTVLLKQGEHFTKPDFLVNVHGGCFGEGPAAVEGAQHRKQRKRIIPALTPAASKAMAYKFATIAFQLRNVFKKQISRSKNGQVEADVRRWMGRAALEVAVQDLGHTFDLINDEKEIHPYSLAAVKLFQCVTQIPPVLIVLFHPFTKIGTPAVRQFLTSLLPLDVIPELKRVLNVFDATANQIYKHAQQVIEVEKAPWKLENERSPSLITQILKESKQESDQLSHDEAIGMITALIFGAHDTTATAMTRCLQVFAERPDIQKRVRAEVRGMFADEGNFNLDRLMDLPILDAFIKEVLRVYAPLPSMPRVARKEVTIPLFHPITATDGVTQLHELHVKAGTTVQVAMAESNLNTKTWGPDAREFKLERWLEPLPDSVTNAGIPGLGIYSTLMTFINGSRSCLGMRFAIYEMKTVIGALVDAFEFKLDPNSKVSWLNYVVEAPHVEGDPDLVNRFPMLVSLAPEDDN</sequence>
<dbReference type="GO" id="GO:0004497">
    <property type="term" value="F:monooxygenase activity"/>
    <property type="evidence" value="ECO:0007669"/>
    <property type="project" value="UniProtKB-KW"/>
</dbReference>
<dbReference type="InParanoid" id="A0A0H2RC66"/>
<dbReference type="PRINTS" id="PR00465">
    <property type="entry name" value="EP450IV"/>
</dbReference>
<dbReference type="EMBL" id="KQ086056">
    <property type="protein sequence ID" value="KLO09430.1"/>
    <property type="molecule type" value="Genomic_DNA"/>
</dbReference>
<evidence type="ECO:0000256" key="7">
    <source>
        <dbReference type="ARBA" id="ARBA00023004"/>
    </source>
</evidence>
<keyword evidence="8" id="KW-0503">Monooxygenase</keyword>
<dbReference type="Proteomes" id="UP000053477">
    <property type="component" value="Unassembled WGS sequence"/>
</dbReference>
<dbReference type="OrthoDB" id="1470350at2759"/>
<dbReference type="InterPro" id="IPR002403">
    <property type="entry name" value="Cyt_P450_E_grp-IV"/>
</dbReference>
<evidence type="ECO:0000256" key="3">
    <source>
        <dbReference type="ARBA" id="ARBA00010617"/>
    </source>
</evidence>
<evidence type="ECO:0000256" key="6">
    <source>
        <dbReference type="ARBA" id="ARBA00023002"/>
    </source>
</evidence>
<evidence type="ECO:0000256" key="9">
    <source>
        <dbReference type="PIRSR" id="PIRSR602403-1"/>
    </source>
</evidence>
<comment type="similarity">
    <text evidence="3">Belongs to the cytochrome P450 family.</text>
</comment>
<protein>
    <submittedName>
        <fullName evidence="10">Cytochrome P450</fullName>
    </submittedName>
</protein>
<dbReference type="InterPro" id="IPR036396">
    <property type="entry name" value="Cyt_P450_sf"/>
</dbReference>
<evidence type="ECO:0000313" key="10">
    <source>
        <dbReference type="EMBL" id="KLO09430.1"/>
    </source>
</evidence>
<reference evidence="10 11" key="1">
    <citation type="submission" date="2015-04" db="EMBL/GenBank/DDBJ databases">
        <title>Complete genome sequence of Schizopora paradoxa KUC8140, a cosmopolitan wood degrader in East Asia.</title>
        <authorList>
            <consortium name="DOE Joint Genome Institute"/>
            <person name="Min B."/>
            <person name="Park H."/>
            <person name="Jang Y."/>
            <person name="Kim J.-J."/>
            <person name="Kim K.H."/>
            <person name="Pangilinan J."/>
            <person name="Lipzen A."/>
            <person name="Riley R."/>
            <person name="Grigoriev I.V."/>
            <person name="Spatafora J.W."/>
            <person name="Choi I.-G."/>
        </authorList>
    </citation>
    <scope>NUCLEOTIDE SEQUENCE [LARGE SCALE GENOMIC DNA]</scope>
    <source>
        <strain evidence="10 11">KUC8140</strain>
    </source>
</reference>
<dbReference type="AlphaFoldDB" id="A0A0H2RC66"/>
<dbReference type="Pfam" id="PF00067">
    <property type="entry name" value="p450"/>
    <property type="match status" value="1"/>
</dbReference>
<keyword evidence="7 9" id="KW-0408">Iron</keyword>
<evidence type="ECO:0000256" key="1">
    <source>
        <dbReference type="ARBA" id="ARBA00001971"/>
    </source>
</evidence>
<dbReference type="InterPro" id="IPR001128">
    <property type="entry name" value="Cyt_P450"/>
</dbReference>
<comment type="pathway">
    <text evidence="2">Secondary metabolite biosynthesis.</text>
</comment>
<dbReference type="PANTHER" id="PTHR24305:SF166">
    <property type="entry name" value="CYTOCHROME P450 12A4, MITOCHONDRIAL-RELATED"/>
    <property type="match status" value="1"/>
</dbReference>